<keyword evidence="5" id="KW-0564">Palmitate</keyword>
<evidence type="ECO:0000256" key="6">
    <source>
        <dbReference type="ARBA" id="ARBA00023288"/>
    </source>
</evidence>
<dbReference type="RefSeq" id="WP_123769852.1">
    <property type="nucleotide sequence ID" value="NZ_RKQN01000002.1"/>
</dbReference>
<organism evidence="8 9">
    <name type="scientific">Vulcaniibacterium tengchongense</name>
    <dbReference type="NCBI Taxonomy" id="1273429"/>
    <lineage>
        <taxon>Bacteria</taxon>
        <taxon>Pseudomonadati</taxon>
        <taxon>Pseudomonadota</taxon>
        <taxon>Gammaproteobacteria</taxon>
        <taxon>Lysobacterales</taxon>
        <taxon>Lysobacteraceae</taxon>
        <taxon>Vulcaniibacterium</taxon>
    </lineage>
</organism>
<dbReference type="AlphaFoldDB" id="A0A3N4VK63"/>
<feature type="chain" id="PRO_5017922297" evidence="7">
    <location>
        <begin position="20"/>
        <end position="43"/>
    </location>
</feature>
<evidence type="ECO:0000256" key="7">
    <source>
        <dbReference type="SAM" id="SignalP"/>
    </source>
</evidence>
<feature type="signal peptide" evidence="7">
    <location>
        <begin position="1"/>
        <end position="19"/>
    </location>
</feature>
<keyword evidence="4" id="KW-0472">Membrane</keyword>
<evidence type="ECO:0000313" key="9">
    <source>
        <dbReference type="Proteomes" id="UP000269708"/>
    </source>
</evidence>
<dbReference type="GO" id="GO:0016020">
    <property type="term" value="C:membrane"/>
    <property type="evidence" value="ECO:0007669"/>
    <property type="project" value="InterPro"/>
</dbReference>
<keyword evidence="2" id="KW-1003">Cell membrane</keyword>
<proteinExistence type="inferred from homology"/>
<comment type="caution">
    <text evidence="8">The sequence shown here is derived from an EMBL/GenBank/DDBJ whole genome shotgun (WGS) entry which is preliminary data.</text>
</comment>
<keyword evidence="9" id="KW-1185">Reference proteome</keyword>
<keyword evidence="3 7" id="KW-0732">Signal</keyword>
<dbReference type="InterPro" id="IPR012556">
    <property type="entry name" value="Entericidin"/>
</dbReference>
<dbReference type="Proteomes" id="UP000269708">
    <property type="component" value="Unassembled WGS sequence"/>
</dbReference>
<dbReference type="PROSITE" id="PS51257">
    <property type="entry name" value="PROKAR_LIPOPROTEIN"/>
    <property type="match status" value="1"/>
</dbReference>
<comment type="similarity">
    <text evidence="1">Belongs to the EcnA/EcnB lipoprotein family.</text>
</comment>
<dbReference type="GO" id="GO:0009636">
    <property type="term" value="P:response to toxic substance"/>
    <property type="evidence" value="ECO:0007669"/>
    <property type="project" value="InterPro"/>
</dbReference>
<accession>A0A3N4VK63</accession>
<sequence>MKRLIAVLLLASFSLALSACNTVEGVGKDVQKLGEKVEDSAKK</sequence>
<gene>
    <name evidence="8" type="ORF">EDC50_1484</name>
</gene>
<protein>
    <submittedName>
        <fullName evidence="8">Putative small secreted protein</fullName>
    </submittedName>
</protein>
<evidence type="ECO:0000256" key="5">
    <source>
        <dbReference type="ARBA" id="ARBA00023139"/>
    </source>
</evidence>
<evidence type="ECO:0000256" key="1">
    <source>
        <dbReference type="ARBA" id="ARBA00010296"/>
    </source>
</evidence>
<dbReference type="EMBL" id="RKQN01000002">
    <property type="protein sequence ID" value="RPE79661.1"/>
    <property type="molecule type" value="Genomic_DNA"/>
</dbReference>
<name>A0A3N4VK63_9GAMM</name>
<evidence type="ECO:0000256" key="3">
    <source>
        <dbReference type="ARBA" id="ARBA00022729"/>
    </source>
</evidence>
<reference evidence="8 9" key="1">
    <citation type="submission" date="2018-11" db="EMBL/GenBank/DDBJ databases">
        <title>Genomic Encyclopedia of Type Strains, Phase IV (KMG-IV): sequencing the most valuable type-strain genomes for metagenomic binning, comparative biology and taxonomic classification.</title>
        <authorList>
            <person name="Goeker M."/>
        </authorList>
    </citation>
    <scope>NUCLEOTIDE SEQUENCE [LARGE SCALE GENOMIC DNA]</scope>
    <source>
        <strain evidence="8 9">DSM 25623</strain>
    </source>
</reference>
<evidence type="ECO:0000313" key="8">
    <source>
        <dbReference type="EMBL" id="RPE79661.1"/>
    </source>
</evidence>
<dbReference type="Pfam" id="PF08085">
    <property type="entry name" value="Entericidin"/>
    <property type="match status" value="1"/>
</dbReference>
<evidence type="ECO:0000256" key="4">
    <source>
        <dbReference type="ARBA" id="ARBA00023136"/>
    </source>
</evidence>
<evidence type="ECO:0000256" key="2">
    <source>
        <dbReference type="ARBA" id="ARBA00022475"/>
    </source>
</evidence>
<keyword evidence="6" id="KW-0449">Lipoprotein</keyword>